<dbReference type="EMBL" id="JASJUT010000007">
    <property type="protein sequence ID" value="MDK2596616.1"/>
    <property type="molecule type" value="Genomic_DNA"/>
</dbReference>
<proteinExistence type="predicted"/>
<sequence length="90" mass="9980">MTYVDENGDKNIIGFVNIKTKSIEDRFLIGGETVDVTSFGVMFFNSSEQSSVTIGYGKESNTYLKDNVLLLNALDTNTMQCLINEGVKNE</sequence>
<protein>
    <submittedName>
        <fullName evidence="1">Uncharacterized protein</fullName>
    </submittedName>
</protein>
<keyword evidence="2" id="KW-1185">Reference proteome</keyword>
<comment type="caution">
    <text evidence="1">The sequence shown here is derived from an EMBL/GenBank/DDBJ whole genome shotgun (WGS) entry which is preliminary data.</text>
</comment>
<evidence type="ECO:0000313" key="1">
    <source>
        <dbReference type="EMBL" id="MDK2596616.1"/>
    </source>
</evidence>
<dbReference type="Proteomes" id="UP001231915">
    <property type="component" value="Unassembled WGS sequence"/>
</dbReference>
<dbReference type="RefSeq" id="WP_284137819.1">
    <property type="nucleotide sequence ID" value="NZ_JASJUT010000007.1"/>
</dbReference>
<organism evidence="1 2">
    <name type="scientific">Pseudoalteromonas obscura</name>
    <dbReference type="NCBI Taxonomy" id="3048491"/>
    <lineage>
        <taxon>Bacteria</taxon>
        <taxon>Pseudomonadati</taxon>
        <taxon>Pseudomonadota</taxon>
        <taxon>Gammaproteobacteria</taxon>
        <taxon>Alteromonadales</taxon>
        <taxon>Pseudoalteromonadaceae</taxon>
        <taxon>Pseudoalteromonas</taxon>
    </lineage>
</organism>
<gene>
    <name evidence="1" type="ORF">QNM18_16325</name>
</gene>
<evidence type="ECO:0000313" key="2">
    <source>
        <dbReference type="Proteomes" id="UP001231915"/>
    </source>
</evidence>
<accession>A0ABT7ENI7</accession>
<reference evidence="1 2" key="1">
    <citation type="submission" date="2023-05" db="EMBL/GenBank/DDBJ databases">
        <title>Pseudoalteromonas ardens sp. nov., Pseudoalteromonas obscura sp. nov., and Pseudoalteromonas umbrosa sp. nov., isolated from the coral Montipora capitata.</title>
        <authorList>
            <person name="Thomas E.M."/>
            <person name="Smith E.M."/>
            <person name="Papke E."/>
            <person name="Shlafstein M.D."/>
            <person name="Oline D.K."/>
            <person name="Videau P."/>
            <person name="Saw J.H."/>
            <person name="Strangman W.K."/>
            <person name="Ushijima B."/>
        </authorList>
    </citation>
    <scope>NUCLEOTIDE SEQUENCE [LARGE SCALE GENOMIC DNA]</scope>
    <source>
        <strain evidence="1 2">P94</strain>
    </source>
</reference>
<name>A0ABT7ENI7_9GAMM</name>